<name>A0A8J2KFU2_9HEXA</name>
<feature type="signal peptide" evidence="1">
    <location>
        <begin position="1"/>
        <end position="20"/>
    </location>
</feature>
<evidence type="ECO:0008006" key="4">
    <source>
        <dbReference type="Google" id="ProtNLM"/>
    </source>
</evidence>
<sequence length="70" mass="8141">MKTCWAKVHCFNFLQLLWQCQSPSLHGSWTVTRDRYMSYLEEENEVEGCVVVVWMCNNFEAFPSSSRGGS</sequence>
<accession>A0A8J2KFU2</accession>
<evidence type="ECO:0000313" key="3">
    <source>
        <dbReference type="Proteomes" id="UP000708208"/>
    </source>
</evidence>
<keyword evidence="3" id="KW-1185">Reference proteome</keyword>
<protein>
    <recommendedName>
        <fullName evidence="4">Secreted protein</fullName>
    </recommendedName>
</protein>
<reference evidence="2" key="1">
    <citation type="submission" date="2021-06" db="EMBL/GenBank/DDBJ databases">
        <authorList>
            <person name="Hodson N. C."/>
            <person name="Mongue J. A."/>
            <person name="Jaron S. K."/>
        </authorList>
    </citation>
    <scope>NUCLEOTIDE SEQUENCE</scope>
</reference>
<proteinExistence type="predicted"/>
<dbReference type="EMBL" id="CAJVCH010123197">
    <property type="protein sequence ID" value="CAG7725515.1"/>
    <property type="molecule type" value="Genomic_DNA"/>
</dbReference>
<gene>
    <name evidence="2" type="ORF">AFUS01_LOCUS14470</name>
</gene>
<keyword evidence="1" id="KW-0732">Signal</keyword>
<organism evidence="2 3">
    <name type="scientific">Allacma fusca</name>
    <dbReference type="NCBI Taxonomy" id="39272"/>
    <lineage>
        <taxon>Eukaryota</taxon>
        <taxon>Metazoa</taxon>
        <taxon>Ecdysozoa</taxon>
        <taxon>Arthropoda</taxon>
        <taxon>Hexapoda</taxon>
        <taxon>Collembola</taxon>
        <taxon>Symphypleona</taxon>
        <taxon>Sminthuridae</taxon>
        <taxon>Allacma</taxon>
    </lineage>
</organism>
<dbReference type="Proteomes" id="UP000708208">
    <property type="component" value="Unassembled WGS sequence"/>
</dbReference>
<dbReference type="AlphaFoldDB" id="A0A8J2KFU2"/>
<feature type="chain" id="PRO_5035309963" description="Secreted protein" evidence="1">
    <location>
        <begin position="21"/>
        <end position="70"/>
    </location>
</feature>
<evidence type="ECO:0000256" key="1">
    <source>
        <dbReference type="SAM" id="SignalP"/>
    </source>
</evidence>
<evidence type="ECO:0000313" key="2">
    <source>
        <dbReference type="EMBL" id="CAG7725515.1"/>
    </source>
</evidence>
<comment type="caution">
    <text evidence="2">The sequence shown here is derived from an EMBL/GenBank/DDBJ whole genome shotgun (WGS) entry which is preliminary data.</text>
</comment>